<accession>A0A0N0GMF2</accession>
<reference evidence="1 2" key="1">
    <citation type="submission" date="2015-07" db="EMBL/GenBank/DDBJ databases">
        <title>Draft genome sequence of the Amantichitinum ursilacus IGB-41, a new chitin-degrading bacterium.</title>
        <authorList>
            <person name="Kirstahler P."/>
            <person name="Guenther M."/>
            <person name="Grumaz C."/>
            <person name="Rupp S."/>
            <person name="Zibek S."/>
            <person name="Sohn K."/>
        </authorList>
    </citation>
    <scope>NUCLEOTIDE SEQUENCE [LARGE SCALE GENOMIC DNA]</scope>
    <source>
        <strain evidence="1 2">IGB-41</strain>
    </source>
</reference>
<evidence type="ECO:0000313" key="1">
    <source>
        <dbReference type="EMBL" id="KPC51025.1"/>
    </source>
</evidence>
<gene>
    <name evidence="1" type="ORF">WG78_15725</name>
</gene>
<sequence length="89" mass="9566">MVRLLLGLWLMRVCGRMTLRTRPCRAARVALLPPSMALISPLLITEPATVPSPVSVPALSMVTVPVLSSRPADVVPTCKVPALMRVLPL</sequence>
<protein>
    <submittedName>
        <fullName evidence="1">Uncharacterized protein</fullName>
    </submittedName>
</protein>
<dbReference type="EMBL" id="LAQT01000022">
    <property type="protein sequence ID" value="KPC51025.1"/>
    <property type="molecule type" value="Genomic_DNA"/>
</dbReference>
<name>A0A0N0GMF2_9NEIS</name>
<organism evidence="1 2">
    <name type="scientific">Amantichitinum ursilacus</name>
    <dbReference type="NCBI Taxonomy" id="857265"/>
    <lineage>
        <taxon>Bacteria</taxon>
        <taxon>Pseudomonadati</taxon>
        <taxon>Pseudomonadota</taxon>
        <taxon>Betaproteobacteria</taxon>
        <taxon>Neisseriales</taxon>
        <taxon>Chitinibacteraceae</taxon>
        <taxon>Amantichitinum</taxon>
    </lineage>
</organism>
<evidence type="ECO:0000313" key="2">
    <source>
        <dbReference type="Proteomes" id="UP000037939"/>
    </source>
</evidence>
<keyword evidence="2" id="KW-1185">Reference proteome</keyword>
<dbReference type="Proteomes" id="UP000037939">
    <property type="component" value="Unassembled WGS sequence"/>
</dbReference>
<comment type="caution">
    <text evidence="1">The sequence shown here is derived from an EMBL/GenBank/DDBJ whole genome shotgun (WGS) entry which is preliminary data.</text>
</comment>
<proteinExistence type="predicted"/>
<dbReference type="AlphaFoldDB" id="A0A0N0GMF2"/>